<feature type="region of interest" description="Disordered" evidence="4">
    <location>
        <begin position="279"/>
        <end position="310"/>
    </location>
</feature>
<dbReference type="InterPro" id="IPR046349">
    <property type="entry name" value="C1-like_sf"/>
</dbReference>
<dbReference type="GO" id="GO:0005634">
    <property type="term" value="C:nucleus"/>
    <property type="evidence" value="ECO:0007669"/>
    <property type="project" value="TreeGrafter"/>
</dbReference>
<evidence type="ECO:0000313" key="8">
    <source>
        <dbReference type="WBParaSite" id="ACRNAN_Path_745.g2829.t2"/>
    </source>
</evidence>
<dbReference type="SUPFAM" id="SSF57889">
    <property type="entry name" value="Cysteine-rich domain"/>
    <property type="match status" value="1"/>
</dbReference>
<accession>A0A914CCD8</accession>
<dbReference type="WBParaSite" id="ACRNAN_Path_745.g2829.t2">
    <property type="protein sequence ID" value="ACRNAN_Path_745.g2829.t2"/>
    <property type="gene ID" value="ACRNAN_Path_745.g2829"/>
</dbReference>
<reference evidence="8" key="1">
    <citation type="submission" date="2022-11" db="UniProtKB">
        <authorList>
            <consortium name="WormBaseParasite"/>
        </authorList>
    </citation>
    <scope>IDENTIFICATION</scope>
</reference>
<feature type="domain" description="Rho-GAP" evidence="6">
    <location>
        <begin position="408"/>
        <end position="595"/>
    </location>
</feature>
<dbReference type="GO" id="GO:0005096">
    <property type="term" value="F:GTPase activator activity"/>
    <property type="evidence" value="ECO:0007669"/>
    <property type="project" value="TreeGrafter"/>
</dbReference>
<dbReference type="GO" id="GO:0030496">
    <property type="term" value="C:midbody"/>
    <property type="evidence" value="ECO:0007669"/>
    <property type="project" value="TreeGrafter"/>
</dbReference>
<evidence type="ECO:0000256" key="4">
    <source>
        <dbReference type="SAM" id="MobiDB-lite"/>
    </source>
</evidence>
<dbReference type="SMART" id="SM00109">
    <property type="entry name" value="C1"/>
    <property type="match status" value="1"/>
</dbReference>
<protein>
    <submittedName>
        <fullName evidence="8">Rac GTPase-activating protein 1</fullName>
    </submittedName>
</protein>
<keyword evidence="3" id="KW-0175">Coiled coil</keyword>
<dbReference type="InterPro" id="IPR008936">
    <property type="entry name" value="Rho_GTPase_activation_prot"/>
</dbReference>
<dbReference type="Pfam" id="PF00130">
    <property type="entry name" value="C1_1"/>
    <property type="match status" value="1"/>
</dbReference>
<proteinExistence type="predicted"/>
<feature type="compositionally biased region" description="Basic and acidic residues" evidence="4">
    <location>
        <begin position="298"/>
        <end position="309"/>
    </location>
</feature>
<dbReference type="PROSITE" id="PS50081">
    <property type="entry name" value="ZF_DAG_PE_2"/>
    <property type="match status" value="1"/>
</dbReference>
<dbReference type="SUPFAM" id="SSF48350">
    <property type="entry name" value="GTPase activation domain, GAP"/>
    <property type="match status" value="1"/>
</dbReference>
<dbReference type="AlphaFoldDB" id="A0A914CCD8"/>
<organism evidence="7 8">
    <name type="scientific">Acrobeloides nanus</name>
    <dbReference type="NCBI Taxonomy" id="290746"/>
    <lineage>
        <taxon>Eukaryota</taxon>
        <taxon>Metazoa</taxon>
        <taxon>Ecdysozoa</taxon>
        <taxon>Nematoda</taxon>
        <taxon>Chromadorea</taxon>
        <taxon>Rhabditida</taxon>
        <taxon>Tylenchina</taxon>
        <taxon>Cephalobomorpha</taxon>
        <taxon>Cephaloboidea</taxon>
        <taxon>Cephalobidae</taxon>
        <taxon>Acrobeloides</taxon>
    </lineage>
</organism>
<dbReference type="GO" id="GO:0000281">
    <property type="term" value="P:mitotic cytokinesis"/>
    <property type="evidence" value="ECO:0007669"/>
    <property type="project" value="TreeGrafter"/>
</dbReference>
<dbReference type="Gene3D" id="1.10.555.10">
    <property type="entry name" value="Rho GTPase activation protein"/>
    <property type="match status" value="1"/>
</dbReference>
<dbReference type="GO" id="GO:0032154">
    <property type="term" value="C:cleavage furrow"/>
    <property type="evidence" value="ECO:0007669"/>
    <property type="project" value="TreeGrafter"/>
</dbReference>
<dbReference type="PROSITE" id="PS00479">
    <property type="entry name" value="ZF_DAG_PE_1"/>
    <property type="match status" value="1"/>
</dbReference>
<dbReference type="InterPro" id="IPR000198">
    <property type="entry name" value="RhoGAP_dom"/>
</dbReference>
<keyword evidence="2" id="KW-0862">Zinc</keyword>
<dbReference type="GO" id="GO:0051256">
    <property type="term" value="P:mitotic spindle midzone assembly"/>
    <property type="evidence" value="ECO:0007669"/>
    <property type="project" value="TreeGrafter"/>
</dbReference>
<evidence type="ECO:0000259" key="5">
    <source>
        <dbReference type="PROSITE" id="PS50081"/>
    </source>
</evidence>
<evidence type="ECO:0000259" key="6">
    <source>
        <dbReference type="PROSITE" id="PS50238"/>
    </source>
</evidence>
<dbReference type="SMART" id="SM00324">
    <property type="entry name" value="RhoGAP"/>
    <property type="match status" value="1"/>
</dbReference>
<keyword evidence="1" id="KW-0479">Metal-binding</keyword>
<name>A0A914CCD8_9BILA</name>
<evidence type="ECO:0000256" key="3">
    <source>
        <dbReference type="SAM" id="Coils"/>
    </source>
</evidence>
<dbReference type="GO" id="GO:0051233">
    <property type="term" value="C:spindle midzone"/>
    <property type="evidence" value="ECO:0007669"/>
    <property type="project" value="TreeGrafter"/>
</dbReference>
<feature type="coiled-coil region" evidence="3">
    <location>
        <begin position="61"/>
        <end position="130"/>
    </location>
</feature>
<sequence length="679" mass="77609">MTQPKPSHNWTSEDSNYLLRSLTDLRSHYNSLLATNYKESLKLVDMLNAARAKWLDESVENTQLRITNERLEHQNKEITNELRKINNTLRQTETQIATLLSAKSGLESELSAYKNRFEQLQLMLKEDQNEAGAIKLTRLNLFHLINSKESLSESCLPETSIGKNMVIENIGSSTLKTAENIPVKNKIDRIRADKQNILKNKIDRIRADKQNIRDYKHQIENSLRKSKQVPVKRTREQFFDENTNQEEEFETDRMNEHPSTPKRSRGVKNISATTVITSDAEGKKPTKTKVTTLRSKRSMSESKIDERPPLRKTPISHAISIYNLHSPLPGFGNSWTNGQAIEQRQHNFKPFRSLIDSCDVCNKYLYLKNNALRCADCGLRFHADCFRPVPMPCLPRVGTPKTPKKQRPRLQDFCPNQYPMIPPLLIQCVIELESNRLNFEGIYRIPGSEVRVAQLLIGLKTSKVAPSLSSFDTETITGCIKKFLKELRDPLIPNTSWSEFVQAAEAESDDPLNNAILDLPTPNRDTLAYMCIHWQNVAKNSNVNRMPIENLALCLGPTVVGFSKEAILRMDVATGENKKQIQVMMKLLKMPQEYWKRFIEHNTVETPFESNISTLNSITPRSTRLRNRTQEANPSSSRGHIDFANDQSILGSVAKTPGTSDLSKTVHQRPVRNYINKQY</sequence>
<feature type="region of interest" description="Disordered" evidence="4">
    <location>
        <begin position="242"/>
        <end position="266"/>
    </location>
</feature>
<dbReference type="PANTHER" id="PTHR46199:SF3">
    <property type="entry name" value="RAC GTPASE-ACTIVATING PROTEIN 1"/>
    <property type="match status" value="1"/>
</dbReference>
<dbReference type="GO" id="GO:0046872">
    <property type="term" value="F:metal ion binding"/>
    <property type="evidence" value="ECO:0007669"/>
    <property type="project" value="UniProtKB-KW"/>
</dbReference>
<evidence type="ECO:0000313" key="7">
    <source>
        <dbReference type="Proteomes" id="UP000887540"/>
    </source>
</evidence>
<evidence type="ECO:0000256" key="1">
    <source>
        <dbReference type="ARBA" id="ARBA00022723"/>
    </source>
</evidence>
<dbReference type="Gene3D" id="3.30.60.20">
    <property type="match status" value="1"/>
</dbReference>
<keyword evidence="7" id="KW-1185">Reference proteome</keyword>
<evidence type="ECO:0000256" key="2">
    <source>
        <dbReference type="ARBA" id="ARBA00022833"/>
    </source>
</evidence>
<dbReference type="InterPro" id="IPR002219">
    <property type="entry name" value="PKC_DAG/PE"/>
</dbReference>
<feature type="domain" description="Phorbol-ester/DAG-type" evidence="5">
    <location>
        <begin position="345"/>
        <end position="393"/>
    </location>
</feature>
<dbReference type="PANTHER" id="PTHR46199">
    <property type="entry name" value="RAC GTPASE-ACTIVATING PROTEIN 1"/>
    <property type="match status" value="1"/>
</dbReference>
<dbReference type="PROSITE" id="PS50238">
    <property type="entry name" value="RHOGAP"/>
    <property type="match status" value="1"/>
</dbReference>
<dbReference type="Proteomes" id="UP000887540">
    <property type="component" value="Unplaced"/>
</dbReference>
<dbReference type="GO" id="GO:0007266">
    <property type="term" value="P:Rho protein signal transduction"/>
    <property type="evidence" value="ECO:0007669"/>
    <property type="project" value="TreeGrafter"/>
</dbReference>
<dbReference type="CDD" id="cd00029">
    <property type="entry name" value="C1"/>
    <property type="match status" value="1"/>
</dbReference>
<dbReference type="Pfam" id="PF00620">
    <property type="entry name" value="RhoGAP"/>
    <property type="match status" value="1"/>
</dbReference>
<dbReference type="GO" id="GO:0097149">
    <property type="term" value="C:centralspindlin complex"/>
    <property type="evidence" value="ECO:0007669"/>
    <property type="project" value="TreeGrafter"/>
</dbReference>